<gene>
    <name evidence="2" type="ORF">B1B_08601</name>
</gene>
<dbReference type="EMBL" id="AUZY01005624">
    <property type="protein sequence ID" value="EQD57907.1"/>
    <property type="molecule type" value="Genomic_DNA"/>
</dbReference>
<sequence length="254" mass="28952">MQSFRLVVYNIRYATGAGTRFNLPVPGAGYLRDTQVKLPRLCRYLSSLEPDILALLEVDSGSLRSGAVNQAEAIATSLGGRGAHWECKYAPSSLMKRLPVVRKQANAFITRDGQGQVQFHYFDTGVKRLLIELQLDQVNIFLVHLSLKYRHRHYQLSDLYDLVRVRDKPVIVSGDFNTLWGDYEIKLFMAATHLRSANPSGWPTYPSTAPRKQLDFILASPEIGIRDFRIPRVRYSDHLPLVCDCRIHTPDRRP</sequence>
<dbReference type="Pfam" id="PF03372">
    <property type="entry name" value="Exo_endo_phos"/>
    <property type="match status" value="1"/>
</dbReference>
<reference evidence="2" key="1">
    <citation type="submission" date="2013-08" db="EMBL/GenBank/DDBJ databases">
        <authorList>
            <person name="Mendez C."/>
            <person name="Richter M."/>
            <person name="Ferrer M."/>
            <person name="Sanchez J."/>
        </authorList>
    </citation>
    <scope>NUCLEOTIDE SEQUENCE</scope>
</reference>
<protein>
    <submittedName>
        <fullName evidence="2">Endonuclease/exonuclease/phosphatase</fullName>
        <ecNumber evidence="2">3.1.4.12</ecNumber>
    </submittedName>
</protein>
<keyword evidence="2" id="KW-0540">Nuclease</keyword>
<dbReference type="InterPro" id="IPR005135">
    <property type="entry name" value="Endo/exonuclease/phosphatase"/>
</dbReference>
<evidence type="ECO:0000259" key="1">
    <source>
        <dbReference type="Pfam" id="PF03372"/>
    </source>
</evidence>
<comment type="caution">
    <text evidence="2">The sequence shown here is derived from an EMBL/GenBank/DDBJ whole genome shotgun (WGS) entry which is preliminary data.</text>
</comment>
<keyword evidence="2" id="KW-0255">Endonuclease</keyword>
<proteinExistence type="predicted"/>
<dbReference type="EC" id="3.1.4.12" evidence="2"/>
<feature type="domain" description="Endonuclease/exonuclease/phosphatase" evidence="1">
    <location>
        <begin position="40"/>
        <end position="238"/>
    </location>
</feature>
<dbReference type="AlphaFoldDB" id="T1AKM3"/>
<organism evidence="2">
    <name type="scientific">mine drainage metagenome</name>
    <dbReference type="NCBI Taxonomy" id="410659"/>
    <lineage>
        <taxon>unclassified sequences</taxon>
        <taxon>metagenomes</taxon>
        <taxon>ecological metagenomes</taxon>
    </lineage>
</organism>
<dbReference type="InterPro" id="IPR051916">
    <property type="entry name" value="GPI-anchor_lipid_remodeler"/>
</dbReference>
<dbReference type="GO" id="GO:0004519">
    <property type="term" value="F:endonuclease activity"/>
    <property type="evidence" value="ECO:0007669"/>
    <property type="project" value="UniProtKB-KW"/>
</dbReference>
<keyword evidence="2" id="KW-0378">Hydrolase</keyword>
<keyword evidence="2" id="KW-0269">Exonuclease</keyword>
<dbReference type="PANTHER" id="PTHR14859">
    <property type="entry name" value="CALCOFLUOR WHITE HYPERSENSITIVE PROTEIN PRECURSOR"/>
    <property type="match status" value="1"/>
</dbReference>
<reference evidence="2" key="2">
    <citation type="journal article" date="2014" name="ISME J.">
        <title>Microbial stratification in low pH oxic and suboxic macroscopic growths along an acid mine drainage.</title>
        <authorList>
            <person name="Mendez-Garcia C."/>
            <person name="Mesa V."/>
            <person name="Sprenger R.R."/>
            <person name="Richter M."/>
            <person name="Diez M.S."/>
            <person name="Solano J."/>
            <person name="Bargiela R."/>
            <person name="Golyshina O.V."/>
            <person name="Manteca A."/>
            <person name="Ramos J.L."/>
            <person name="Gallego J.R."/>
            <person name="Llorente I."/>
            <person name="Martins Dos Santos V.A."/>
            <person name="Jensen O.N."/>
            <person name="Pelaez A.I."/>
            <person name="Sanchez J."/>
            <person name="Ferrer M."/>
        </authorList>
    </citation>
    <scope>NUCLEOTIDE SEQUENCE</scope>
</reference>
<dbReference type="Gene3D" id="3.60.10.10">
    <property type="entry name" value="Endonuclease/exonuclease/phosphatase"/>
    <property type="match status" value="1"/>
</dbReference>
<evidence type="ECO:0000313" key="2">
    <source>
        <dbReference type="EMBL" id="EQD57907.1"/>
    </source>
</evidence>
<dbReference type="SUPFAM" id="SSF56219">
    <property type="entry name" value="DNase I-like"/>
    <property type="match status" value="1"/>
</dbReference>
<accession>T1AKM3</accession>
<dbReference type="GO" id="GO:0004767">
    <property type="term" value="F:sphingomyelin phosphodiesterase activity"/>
    <property type="evidence" value="ECO:0007669"/>
    <property type="project" value="UniProtKB-EC"/>
</dbReference>
<dbReference type="PANTHER" id="PTHR14859:SF15">
    <property type="entry name" value="ENDONUCLEASE_EXONUCLEASE_PHOSPHATASE DOMAIN-CONTAINING PROTEIN"/>
    <property type="match status" value="1"/>
</dbReference>
<dbReference type="GO" id="GO:0004527">
    <property type="term" value="F:exonuclease activity"/>
    <property type="evidence" value="ECO:0007669"/>
    <property type="project" value="UniProtKB-KW"/>
</dbReference>
<name>T1AKM3_9ZZZZ</name>
<dbReference type="GO" id="GO:0006506">
    <property type="term" value="P:GPI anchor biosynthetic process"/>
    <property type="evidence" value="ECO:0007669"/>
    <property type="project" value="TreeGrafter"/>
</dbReference>
<dbReference type="InterPro" id="IPR036691">
    <property type="entry name" value="Endo/exonu/phosph_ase_sf"/>
</dbReference>
<dbReference type="GO" id="GO:0016020">
    <property type="term" value="C:membrane"/>
    <property type="evidence" value="ECO:0007669"/>
    <property type="project" value="GOC"/>
</dbReference>